<dbReference type="EMBL" id="BNJQ01000019">
    <property type="protein sequence ID" value="GHP08148.1"/>
    <property type="molecule type" value="Genomic_DNA"/>
</dbReference>
<dbReference type="GO" id="GO:0000028">
    <property type="term" value="P:ribosomal small subunit assembly"/>
    <property type="evidence" value="ECO:0007669"/>
    <property type="project" value="TreeGrafter"/>
</dbReference>
<dbReference type="InterPro" id="IPR036390">
    <property type="entry name" value="WH_DNA-bd_sf"/>
</dbReference>
<comment type="caution">
    <text evidence="4">The sequence shown here is derived from an EMBL/GenBank/DDBJ whole genome shotgun (WGS) entry which is preliminary data.</text>
</comment>
<evidence type="ECO:0000256" key="3">
    <source>
        <dbReference type="ARBA" id="ARBA00023274"/>
    </source>
</evidence>
<evidence type="ECO:0000256" key="1">
    <source>
        <dbReference type="ARBA" id="ARBA00010014"/>
    </source>
</evidence>
<organism evidence="4 5">
    <name type="scientific">Pycnococcus provasolii</name>
    <dbReference type="NCBI Taxonomy" id="41880"/>
    <lineage>
        <taxon>Eukaryota</taxon>
        <taxon>Viridiplantae</taxon>
        <taxon>Chlorophyta</taxon>
        <taxon>Pseudoscourfieldiophyceae</taxon>
        <taxon>Pseudoscourfieldiales</taxon>
        <taxon>Pycnococcaceae</taxon>
        <taxon>Pycnococcus</taxon>
    </lineage>
</organism>
<dbReference type="AlphaFoldDB" id="A0A830HMN1"/>
<dbReference type="InterPro" id="IPR036388">
    <property type="entry name" value="WH-like_DNA-bd_sf"/>
</dbReference>
<dbReference type="GO" id="GO:0006412">
    <property type="term" value="P:translation"/>
    <property type="evidence" value="ECO:0007669"/>
    <property type="project" value="InterPro"/>
</dbReference>
<dbReference type="Pfam" id="PF01090">
    <property type="entry name" value="Ribosomal_S19e"/>
    <property type="match status" value="1"/>
</dbReference>
<accession>A0A830HMN1</accession>
<dbReference type="GO" id="GO:0003735">
    <property type="term" value="F:structural constituent of ribosome"/>
    <property type="evidence" value="ECO:0007669"/>
    <property type="project" value="InterPro"/>
</dbReference>
<dbReference type="OrthoDB" id="428974at2759"/>
<evidence type="ECO:0000256" key="2">
    <source>
        <dbReference type="ARBA" id="ARBA00022980"/>
    </source>
</evidence>
<sequence>MADDEEYVAKTVKDVCPHLFTKAYSAHLKKTDKIELPSWVDIVKTGVHKEQAPYDPDWFYTRAASMARQIYLHKGLGVGAFKRKYGGRKPRGTCTEHFTTSSGSIARHVLKQLESAGIVEMNEEGTGRKISEVGQRDLDVIAGSLPSAKAIVPDA</sequence>
<proteinExistence type="inferred from homology"/>
<dbReference type="FunFam" id="1.10.10.10:FF:000118">
    <property type="entry name" value="40S ribosomal protein S19"/>
    <property type="match status" value="1"/>
</dbReference>
<gene>
    <name evidence="4" type="ORF">PPROV_000689000</name>
</gene>
<protein>
    <submittedName>
        <fullName evidence="4">40S ribosomal protein S19</fullName>
    </submittedName>
</protein>
<keyword evidence="5" id="KW-1185">Reference proteome</keyword>
<dbReference type="PANTHER" id="PTHR11710">
    <property type="entry name" value="40S RIBOSOMAL PROTEIN S19"/>
    <property type="match status" value="1"/>
</dbReference>
<dbReference type="GO" id="GO:0003723">
    <property type="term" value="F:RNA binding"/>
    <property type="evidence" value="ECO:0007669"/>
    <property type="project" value="TreeGrafter"/>
</dbReference>
<dbReference type="GO" id="GO:0022627">
    <property type="term" value="C:cytosolic small ribosomal subunit"/>
    <property type="evidence" value="ECO:0007669"/>
    <property type="project" value="TreeGrafter"/>
</dbReference>
<evidence type="ECO:0000313" key="5">
    <source>
        <dbReference type="Proteomes" id="UP000660262"/>
    </source>
</evidence>
<comment type="similarity">
    <text evidence="1">Belongs to the eukaryotic ribosomal protein eS19 family.</text>
</comment>
<dbReference type="PANTHER" id="PTHR11710:SF0">
    <property type="entry name" value="40S RIBOSOMAL PROTEIN S19"/>
    <property type="match status" value="1"/>
</dbReference>
<dbReference type="SMART" id="SM01413">
    <property type="entry name" value="Ribosomal_S19e"/>
    <property type="match status" value="1"/>
</dbReference>
<keyword evidence="2 4" id="KW-0689">Ribosomal protein</keyword>
<evidence type="ECO:0000313" key="4">
    <source>
        <dbReference type="EMBL" id="GHP08148.1"/>
    </source>
</evidence>
<dbReference type="InterPro" id="IPR001266">
    <property type="entry name" value="Ribosomal_eS19"/>
</dbReference>
<dbReference type="SUPFAM" id="SSF46785">
    <property type="entry name" value="Winged helix' DNA-binding domain"/>
    <property type="match status" value="1"/>
</dbReference>
<keyword evidence="3" id="KW-0687">Ribonucleoprotein</keyword>
<reference evidence="4" key="1">
    <citation type="submission" date="2020-10" db="EMBL/GenBank/DDBJ databases">
        <title>Unveiling of a novel bifunctional photoreceptor, Dualchrome1, isolated from a cosmopolitan green alga.</title>
        <authorList>
            <person name="Suzuki S."/>
            <person name="Kawachi M."/>
        </authorList>
    </citation>
    <scope>NUCLEOTIDE SEQUENCE</scope>
    <source>
        <strain evidence="4">NIES 2893</strain>
    </source>
</reference>
<dbReference type="Proteomes" id="UP000660262">
    <property type="component" value="Unassembled WGS sequence"/>
</dbReference>
<dbReference type="Gene3D" id="1.10.10.10">
    <property type="entry name" value="Winged helix-like DNA-binding domain superfamily/Winged helix DNA-binding domain"/>
    <property type="match status" value="1"/>
</dbReference>
<name>A0A830HMN1_9CHLO</name>